<evidence type="ECO:0000313" key="2">
    <source>
        <dbReference type="Proteomes" id="UP000235023"/>
    </source>
</evidence>
<name>A0A2J5HV96_9EURO</name>
<dbReference type="InterPro" id="IPR012340">
    <property type="entry name" value="NA-bd_OB-fold"/>
</dbReference>
<dbReference type="Gene3D" id="2.40.50.140">
    <property type="entry name" value="Nucleic acid-binding proteins"/>
    <property type="match status" value="1"/>
</dbReference>
<dbReference type="GO" id="GO:1990879">
    <property type="term" value="C:CST complex"/>
    <property type="evidence" value="ECO:0007669"/>
    <property type="project" value="InterPro"/>
</dbReference>
<organism evidence="1 2">
    <name type="scientific">Aspergillus taichungensis</name>
    <dbReference type="NCBI Taxonomy" id="482145"/>
    <lineage>
        <taxon>Eukaryota</taxon>
        <taxon>Fungi</taxon>
        <taxon>Dikarya</taxon>
        <taxon>Ascomycota</taxon>
        <taxon>Pezizomycotina</taxon>
        <taxon>Eurotiomycetes</taxon>
        <taxon>Eurotiomycetidae</taxon>
        <taxon>Eurotiales</taxon>
        <taxon>Aspergillaceae</taxon>
        <taxon>Aspergillus</taxon>
        <taxon>Aspergillus subgen. Circumdati</taxon>
    </lineage>
</organism>
<reference evidence="2" key="1">
    <citation type="submission" date="2017-12" db="EMBL/GenBank/DDBJ databases">
        <authorList>
            <consortium name="DOE Joint Genome Institute"/>
            <person name="Mondo S.J."/>
            <person name="Kjaerbolling I."/>
            <person name="Vesth T.C."/>
            <person name="Frisvad J.C."/>
            <person name="Nybo J.L."/>
            <person name="Theobald S."/>
            <person name="Kuo A."/>
            <person name="Bowyer P."/>
            <person name="Matsuda Y."/>
            <person name="Lyhne E.K."/>
            <person name="Kogle M.E."/>
            <person name="Clum A."/>
            <person name="Lipzen A."/>
            <person name="Salamov A."/>
            <person name="Ngan C.Y."/>
            <person name="Daum C."/>
            <person name="Chiniquy J."/>
            <person name="Barry K."/>
            <person name="LaButti K."/>
            <person name="Haridas S."/>
            <person name="Simmons B.A."/>
            <person name="Magnuson J.K."/>
            <person name="Mortensen U.H."/>
            <person name="Larsen T.O."/>
            <person name="Grigoriev I.V."/>
            <person name="Baker S.E."/>
            <person name="Andersen M.R."/>
            <person name="Nordberg H.P."/>
            <person name="Cantor M.N."/>
            <person name="Hua S.X."/>
        </authorList>
    </citation>
    <scope>NUCLEOTIDE SEQUENCE [LARGE SCALE GENOMIC DNA]</scope>
    <source>
        <strain evidence="2">IBT 19404</strain>
    </source>
</reference>
<accession>A0A2J5HV96</accession>
<dbReference type="GO" id="GO:0016233">
    <property type="term" value="P:telomere capping"/>
    <property type="evidence" value="ECO:0007669"/>
    <property type="project" value="InterPro"/>
</dbReference>
<dbReference type="EMBL" id="KZ559538">
    <property type="protein sequence ID" value="PLN81312.1"/>
    <property type="molecule type" value="Genomic_DNA"/>
</dbReference>
<evidence type="ECO:0000313" key="1">
    <source>
        <dbReference type="EMBL" id="PLN81312.1"/>
    </source>
</evidence>
<dbReference type="GO" id="GO:0043047">
    <property type="term" value="F:single-stranded telomeric DNA binding"/>
    <property type="evidence" value="ECO:0007669"/>
    <property type="project" value="InterPro"/>
</dbReference>
<keyword evidence="2" id="KW-1185">Reference proteome</keyword>
<protein>
    <submittedName>
        <fullName evidence="1">CST complex subunit Ten1</fullName>
    </submittedName>
</protein>
<dbReference type="Pfam" id="PF12658">
    <property type="entry name" value="Ten1"/>
    <property type="match status" value="1"/>
</dbReference>
<gene>
    <name evidence="1" type="ORF">BDW42DRAFT_193838</name>
</gene>
<dbReference type="OrthoDB" id="5275361at2759"/>
<dbReference type="AlphaFoldDB" id="A0A2J5HV96"/>
<dbReference type="InterPro" id="IPR024222">
    <property type="entry name" value="Ten1_fungal"/>
</dbReference>
<proteinExistence type="predicted"/>
<sequence>MTTPLPSTRAFLSDLPSLPPDTKVRFLGCVKTYSIATGHLTVEHNYPPQRPPPSVSVDVNAIVSSLTSEELRVGAWVNIVGYVRRVPTSSTAGVAGAAAESPMHVDAVMVFPAGAIALGEYERTLSDVLEVDRWVRNP</sequence>
<dbReference type="Proteomes" id="UP000235023">
    <property type="component" value="Unassembled WGS sequence"/>
</dbReference>